<dbReference type="GO" id="GO:0006891">
    <property type="term" value="P:intra-Golgi vesicle-mediated transport"/>
    <property type="evidence" value="ECO:0007669"/>
    <property type="project" value="TreeGrafter"/>
</dbReference>
<keyword evidence="6" id="KW-1185">Reference proteome</keyword>
<evidence type="ECO:0000313" key="6">
    <source>
        <dbReference type="Proteomes" id="UP000265515"/>
    </source>
</evidence>
<evidence type="ECO:0000256" key="2">
    <source>
        <dbReference type="ARBA" id="ARBA00022737"/>
    </source>
</evidence>
<dbReference type="STRING" id="69332.A0A388LMD4"/>
<dbReference type="Gramene" id="GBG83395">
    <property type="protein sequence ID" value="GBG83395"/>
    <property type="gene ID" value="CBR_g37109"/>
</dbReference>
<evidence type="ECO:0000256" key="1">
    <source>
        <dbReference type="ARBA" id="ARBA00022574"/>
    </source>
</evidence>
<evidence type="ECO:0000256" key="4">
    <source>
        <dbReference type="SAM" id="Coils"/>
    </source>
</evidence>
<dbReference type="PANTHER" id="PTHR19876">
    <property type="entry name" value="COATOMER"/>
    <property type="match status" value="1"/>
</dbReference>
<dbReference type="Pfam" id="PF00400">
    <property type="entry name" value="WD40"/>
    <property type="match status" value="1"/>
</dbReference>
<dbReference type="GO" id="GO:0006888">
    <property type="term" value="P:endoplasmic reticulum to Golgi vesicle-mediated transport"/>
    <property type="evidence" value="ECO:0007669"/>
    <property type="project" value="TreeGrafter"/>
</dbReference>
<feature type="coiled-coil region" evidence="4">
    <location>
        <begin position="333"/>
        <end position="374"/>
    </location>
</feature>
<dbReference type="EMBL" id="BFEA01000437">
    <property type="protein sequence ID" value="GBG83395.1"/>
    <property type="molecule type" value="Genomic_DNA"/>
</dbReference>
<dbReference type="GO" id="GO:0030126">
    <property type="term" value="C:COPI vesicle coat"/>
    <property type="evidence" value="ECO:0007669"/>
    <property type="project" value="TreeGrafter"/>
</dbReference>
<proteinExistence type="predicted"/>
<evidence type="ECO:0000256" key="3">
    <source>
        <dbReference type="PROSITE-ProRule" id="PRU00221"/>
    </source>
</evidence>
<dbReference type="GO" id="GO:0006890">
    <property type="term" value="P:retrograde vesicle-mediated transport, Golgi to endoplasmic reticulum"/>
    <property type="evidence" value="ECO:0007669"/>
    <property type="project" value="TreeGrafter"/>
</dbReference>
<dbReference type="PROSITE" id="PS50082">
    <property type="entry name" value="WD_REPEATS_2"/>
    <property type="match status" value="1"/>
</dbReference>
<dbReference type="PANTHER" id="PTHR19876:SF2">
    <property type="entry name" value="COATOMER SUBUNIT BETA"/>
    <property type="match status" value="1"/>
</dbReference>
<gene>
    <name evidence="5" type="ORF">CBR_g37109</name>
</gene>
<dbReference type="GO" id="GO:0006886">
    <property type="term" value="P:intracellular protein transport"/>
    <property type="evidence" value="ECO:0007669"/>
    <property type="project" value="TreeGrafter"/>
</dbReference>
<protein>
    <submittedName>
        <fullName evidence="5">Uncharacterized protein</fullName>
    </submittedName>
</protein>
<comment type="caution">
    <text evidence="5">The sequence shown here is derived from an EMBL/GenBank/DDBJ whole genome shotgun (WGS) entry which is preliminary data.</text>
</comment>
<dbReference type="InterPro" id="IPR001680">
    <property type="entry name" value="WD40_rpt"/>
</dbReference>
<organism evidence="5 6">
    <name type="scientific">Chara braunii</name>
    <name type="common">Braun's stonewort</name>
    <dbReference type="NCBI Taxonomy" id="69332"/>
    <lineage>
        <taxon>Eukaryota</taxon>
        <taxon>Viridiplantae</taxon>
        <taxon>Streptophyta</taxon>
        <taxon>Charophyceae</taxon>
        <taxon>Charales</taxon>
        <taxon>Characeae</taxon>
        <taxon>Chara</taxon>
    </lineage>
</organism>
<dbReference type="Gene3D" id="2.130.10.10">
    <property type="entry name" value="YVTN repeat-like/Quinoprotein amine dehydrogenase"/>
    <property type="match status" value="1"/>
</dbReference>
<reference evidence="5 6" key="1">
    <citation type="journal article" date="2018" name="Cell">
        <title>The Chara Genome: Secondary Complexity and Implications for Plant Terrestrialization.</title>
        <authorList>
            <person name="Nishiyama T."/>
            <person name="Sakayama H."/>
            <person name="Vries J.D."/>
            <person name="Buschmann H."/>
            <person name="Saint-Marcoux D."/>
            <person name="Ullrich K.K."/>
            <person name="Haas F.B."/>
            <person name="Vanderstraeten L."/>
            <person name="Becker D."/>
            <person name="Lang D."/>
            <person name="Vosolsobe S."/>
            <person name="Rombauts S."/>
            <person name="Wilhelmsson P.K.I."/>
            <person name="Janitza P."/>
            <person name="Kern R."/>
            <person name="Heyl A."/>
            <person name="Rumpler F."/>
            <person name="Villalobos L.I.A.C."/>
            <person name="Clay J.M."/>
            <person name="Skokan R."/>
            <person name="Toyoda A."/>
            <person name="Suzuki Y."/>
            <person name="Kagoshima H."/>
            <person name="Schijlen E."/>
            <person name="Tajeshwar N."/>
            <person name="Catarino B."/>
            <person name="Hetherington A.J."/>
            <person name="Saltykova A."/>
            <person name="Bonnot C."/>
            <person name="Breuninger H."/>
            <person name="Symeonidi A."/>
            <person name="Radhakrishnan G.V."/>
            <person name="Van Nieuwerburgh F."/>
            <person name="Deforce D."/>
            <person name="Chang C."/>
            <person name="Karol K.G."/>
            <person name="Hedrich R."/>
            <person name="Ulvskov P."/>
            <person name="Glockner G."/>
            <person name="Delwiche C.F."/>
            <person name="Petrasek J."/>
            <person name="Van de Peer Y."/>
            <person name="Friml J."/>
            <person name="Beilby M."/>
            <person name="Dolan L."/>
            <person name="Kohara Y."/>
            <person name="Sugano S."/>
            <person name="Fujiyama A."/>
            <person name="Delaux P.-M."/>
            <person name="Quint M."/>
            <person name="TheiBen G."/>
            <person name="Hagemann M."/>
            <person name="Harholt J."/>
            <person name="Dunand C."/>
            <person name="Zachgo S."/>
            <person name="Langdale J."/>
            <person name="Maumus F."/>
            <person name="Straeten D.V.D."/>
            <person name="Gould S.B."/>
            <person name="Rensing S.A."/>
        </authorList>
    </citation>
    <scope>NUCLEOTIDE SEQUENCE [LARGE SCALE GENOMIC DNA]</scope>
    <source>
        <strain evidence="5 6">S276</strain>
    </source>
</reference>
<evidence type="ECO:0000313" key="5">
    <source>
        <dbReference type="EMBL" id="GBG83395.1"/>
    </source>
</evidence>
<feature type="repeat" description="WD" evidence="3">
    <location>
        <begin position="256"/>
        <end position="294"/>
    </location>
</feature>
<dbReference type="InterPro" id="IPR050844">
    <property type="entry name" value="Coatomer_complex_subunit"/>
</dbReference>
<dbReference type="OrthoDB" id="25131at2759"/>
<dbReference type="AlphaFoldDB" id="A0A388LMD4"/>
<keyword evidence="2" id="KW-0677">Repeat</keyword>
<name>A0A388LMD4_CHABU</name>
<dbReference type="SMART" id="SM00320">
    <property type="entry name" value="WD40"/>
    <property type="match status" value="2"/>
</dbReference>
<dbReference type="InterPro" id="IPR015943">
    <property type="entry name" value="WD40/YVTN_repeat-like_dom_sf"/>
</dbReference>
<sequence>MADGNEQSGLQLTPRFPVIDGGIWKRISSVKSIDLHKTKPLLIFCSQGQPQIWNYETGERVADFSSDAGCRHACQPEGAFFFEDDKFVMFDGCTIRVCRRKVLNTTGDRYCLEYISEVKAHSLGIKVVAVDSVNRLVVSYNDFLLSDAKLWLWKHSKNAFQFGRAIDMDHTIRGVAFTASYFAILYRRFVQIWSTSTLTLHQDLTDDGEHNSAVEFCRDPNKPLLAVGTYTDFPHSKRFFLKVWDYSTRTCMATKLQGHDDEITSIVWSEYIFSASEDGYIVVWNGSNFQALRRCLSGLKGRLMLALGPGGKVCPDALIVGGDGGIVVLDVRHQTKASGKEQLEERIHELEKQLEERTKNDKKQAERIQELEKQLEVYRRGTGGEVQD</sequence>
<dbReference type="PROSITE" id="PS50294">
    <property type="entry name" value="WD_REPEATS_REGION"/>
    <property type="match status" value="1"/>
</dbReference>
<dbReference type="Proteomes" id="UP000265515">
    <property type="component" value="Unassembled WGS sequence"/>
</dbReference>
<dbReference type="InterPro" id="IPR036322">
    <property type="entry name" value="WD40_repeat_dom_sf"/>
</dbReference>
<keyword evidence="4" id="KW-0175">Coiled coil</keyword>
<keyword evidence="1 3" id="KW-0853">WD repeat</keyword>
<accession>A0A388LMD4</accession>
<dbReference type="SUPFAM" id="SSF50978">
    <property type="entry name" value="WD40 repeat-like"/>
    <property type="match status" value="1"/>
</dbReference>